<dbReference type="EMBL" id="JAANYQ010000007">
    <property type="protein sequence ID" value="KAF4123092.1"/>
    <property type="molecule type" value="Genomic_DNA"/>
</dbReference>
<dbReference type="PROSITE" id="PS50404">
    <property type="entry name" value="GST_NTER"/>
    <property type="match status" value="1"/>
</dbReference>
<proteinExistence type="inferred from homology"/>
<evidence type="ECO:0000259" key="3">
    <source>
        <dbReference type="PROSITE" id="PS50404"/>
    </source>
</evidence>
<dbReference type="GeneID" id="55972865"/>
<dbReference type="CDD" id="cd03181">
    <property type="entry name" value="GST_C_EF1Bgamma_like"/>
    <property type="match status" value="1"/>
</dbReference>
<dbReference type="PROSITE" id="PS50405">
    <property type="entry name" value="GST_CTER"/>
    <property type="match status" value="1"/>
</dbReference>
<dbReference type="AlphaFoldDB" id="A0A9P5D1T6"/>
<comment type="caution">
    <text evidence="5">The sequence shown here is derived from an EMBL/GenBank/DDBJ whole genome shotgun (WGS) entry which is preliminary data.</text>
</comment>
<gene>
    <name evidence="5" type="ORF">GMORB2_6640</name>
</gene>
<dbReference type="SUPFAM" id="SSF52833">
    <property type="entry name" value="Thioredoxin-like"/>
    <property type="match status" value="1"/>
</dbReference>
<keyword evidence="5" id="KW-0251">Elongation factor</keyword>
<comment type="similarity">
    <text evidence="1 2">Belongs to the GST superfamily.</text>
</comment>
<dbReference type="InterPro" id="IPR004045">
    <property type="entry name" value="Glutathione_S-Trfase_N"/>
</dbReference>
<dbReference type="SUPFAM" id="SSF47616">
    <property type="entry name" value="GST C-terminal domain-like"/>
    <property type="match status" value="1"/>
</dbReference>
<protein>
    <submittedName>
        <fullName evidence="5">Elongation factor 1-gamma</fullName>
    </submittedName>
</protein>
<dbReference type="Gene3D" id="3.40.30.10">
    <property type="entry name" value="Glutaredoxin"/>
    <property type="match status" value="1"/>
</dbReference>
<keyword evidence="6" id="KW-1185">Reference proteome</keyword>
<dbReference type="CDD" id="cd03044">
    <property type="entry name" value="GST_N_EF1Bgamma"/>
    <property type="match status" value="1"/>
</dbReference>
<dbReference type="RefSeq" id="XP_035321744.1">
    <property type="nucleotide sequence ID" value="XM_035468610.1"/>
</dbReference>
<dbReference type="GO" id="GO:0005634">
    <property type="term" value="C:nucleus"/>
    <property type="evidence" value="ECO:0007669"/>
    <property type="project" value="TreeGrafter"/>
</dbReference>
<evidence type="ECO:0000313" key="5">
    <source>
        <dbReference type="EMBL" id="KAF4123092.1"/>
    </source>
</evidence>
<sequence>MSAGKLYTYPKAPRSTMVVFVAKYNKLDVEICNVFPIKVYPEKGGVGEEYLSKFHTGKVPAFETSDGFCVYESNAVAWYRECIRTCPALNSSTARKLCLTSWFRHQVAKQDPNTKLCGSNIREETTVLRWASFTNYELLPPIMAWIQPVIGRAPSSPEILARAEESCELTVRAIEKEIKDKEFLVGGTLTLADLFVVSGLARGYQYVFTKSWAEKHPIVHEYYMRIRNDKDGIFDSILGPCAIRDEPGGTYPDYDGLN</sequence>
<feature type="domain" description="GST C-terminal" evidence="4">
    <location>
        <begin position="120"/>
        <end position="251"/>
    </location>
</feature>
<dbReference type="Gene3D" id="1.20.1050.10">
    <property type="match status" value="1"/>
</dbReference>
<dbReference type="Pfam" id="PF02798">
    <property type="entry name" value="GST_N"/>
    <property type="match status" value="1"/>
</dbReference>
<dbReference type="OrthoDB" id="249703at2759"/>
<reference evidence="5" key="1">
    <citation type="submission" date="2020-03" db="EMBL/GenBank/DDBJ databases">
        <title>Site-based positive gene gene selection in Geosmithia morbida across the United States reveals a broad range of putative effectors and factors for local host and environmental adapation.</title>
        <authorList>
            <person name="Onufrak A."/>
            <person name="Murdoch R.W."/>
            <person name="Gazis R."/>
            <person name="Huff M."/>
            <person name="Staton M."/>
            <person name="Klingeman W."/>
            <person name="Hadziabdic D."/>
        </authorList>
    </citation>
    <scope>NUCLEOTIDE SEQUENCE</scope>
    <source>
        <strain evidence="5">1262</strain>
    </source>
</reference>
<dbReference type="Pfam" id="PF00043">
    <property type="entry name" value="GST_C"/>
    <property type="match status" value="1"/>
</dbReference>
<dbReference type="PANTHER" id="PTHR43986:SF1">
    <property type="entry name" value="ELONGATION FACTOR 1-GAMMA"/>
    <property type="match status" value="1"/>
</dbReference>
<dbReference type="PANTHER" id="PTHR43986">
    <property type="entry name" value="ELONGATION FACTOR 1-GAMMA"/>
    <property type="match status" value="1"/>
</dbReference>
<dbReference type="FunFam" id="3.40.30.10:FF:000142">
    <property type="entry name" value="Elongation factor 1 gamma"/>
    <property type="match status" value="1"/>
</dbReference>
<keyword evidence="5" id="KW-0648">Protein biosynthesis</keyword>
<feature type="domain" description="GST N-terminal" evidence="3">
    <location>
        <begin position="2"/>
        <end position="88"/>
    </location>
</feature>
<evidence type="ECO:0000313" key="6">
    <source>
        <dbReference type="Proteomes" id="UP000749293"/>
    </source>
</evidence>
<dbReference type="InterPro" id="IPR036282">
    <property type="entry name" value="Glutathione-S-Trfase_C_sf"/>
</dbReference>
<accession>A0A9P5D1T6</accession>
<dbReference type="InterPro" id="IPR050802">
    <property type="entry name" value="EF-GSTs"/>
</dbReference>
<name>A0A9P5D1T6_9HYPO</name>
<dbReference type="InterPro" id="IPR010987">
    <property type="entry name" value="Glutathione-S-Trfase_C-like"/>
</dbReference>
<dbReference type="GO" id="GO:0005737">
    <property type="term" value="C:cytoplasm"/>
    <property type="evidence" value="ECO:0007669"/>
    <property type="project" value="TreeGrafter"/>
</dbReference>
<dbReference type="Proteomes" id="UP000749293">
    <property type="component" value="Unassembled WGS sequence"/>
</dbReference>
<organism evidence="5 6">
    <name type="scientific">Geosmithia morbida</name>
    <dbReference type="NCBI Taxonomy" id="1094350"/>
    <lineage>
        <taxon>Eukaryota</taxon>
        <taxon>Fungi</taxon>
        <taxon>Dikarya</taxon>
        <taxon>Ascomycota</taxon>
        <taxon>Pezizomycotina</taxon>
        <taxon>Sordariomycetes</taxon>
        <taxon>Hypocreomycetidae</taxon>
        <taxon>Hypocreales</taxon>
        <taxon>Bionectriaceae</taxon>
        <taxon>Geosmithia</taxon>
    </lineage>
</organism>
<dbReference type="InterPro" id="IPR036249">
    <property type="entry name" value="Thioredoxin-like_sf"/>
</dbReference>
<dbReference type="InterPro" id="IPR004046">
    <property type="entry name" value="GST_C"/>
</dbReference>
<evidence type="ECO:0000256" key="1">
    <source>
        <dbReference type="ARBA" id="ARBA00007409"/>
    </source>
</evidence>
<evidence type="ECO:0000259" key="4">
    <source>
        <dbReference type="PROSITE" id="PS50405"/>
    </source>
</evidence>
<evidence type="ECO:0000256" key="2">
    <source>
        <dbReference type="RuleBase" id="RU003494"/>
    </source>
</evidence>
<dbReference type="GO" id="GO:0003746">
    <property type="term" value="F:translation elongation factor activity"/>
    <property type="evidence" value="ECO:0007669"/>
    <property type="project" value="UniProtKB-KW"/>
</dbReference>